<protein>
    <recommendedName>
        <fullName evidence="3">Tetratricopeptide repeat protein</fullName>
    </recommendedName>
</protein>
<dbReference type="Proteomes" id="UP000651085">
    <property type="component" value="Unassembled WGS sequence"/>
</dbReference>
<gene>
    <name evidence="1" type="ORF">H8744_01960</name>
</gene>
<dbReference type="Gene3D" id="1.25.40.10">
    <property type="entry name" value="Tetratricopeptide repeat domain"/>
    <property type="match status" value="1"/>
</dbReference>
<accession>A0A926F0Z0</accession>
<evidence type="ECO:0000313" key="2">
    <source>
        <dbReference type="Proteomes" id="UP000651085"/>
    </source>
</evidence>
<comment type="caution">
    <text evidence="1">The sequence shown here is derived from an EMBL/GenBank/DDBJ whole genome shotgun (WGS) entry which is preliminary data.</text>
</comment>
<dbReference type="AlphaFoldDB" id="A0A926F0Z0"/>
<dbReference type="SUPFAM" id="SSF81901">
    <property type="entry name" value="HCP-like"/>
    <property type="match status" value="1"/>
</dbReference>
<organism evidence="1 2">
    <name type="scientific">Jilunia laotingensis</name>
    <dbReference type="NCBI Taxonomy" id="2763675"/>
    <lineage>
        <taxon>Bacteria</taxon>
        <taxon>Pseudomonadati</taxon>
        <taxon>Bacteroidota</taxon>
        <taxon>Bacteroidia</taxon>
        <taxon>Bacteroidales</taxon>
        <taxon>Bacteroidaceae</taxon>
        <taxon>Jilunia</taxon>
    </lineage>
</organism>
<reference evidence="1" key="1">
    <citation type="submission" date="2020-08" db="EMBL/GenBank/DDBJ databases">
        <title>Genome public.</title>
        <authorList>
            <person name="Liu C."/>
            <person name="Sun Q."/>
        </authorList>
    </citation>
    <scope>NUCLEOTIDE SEQUENCE</scope>
    <source>
        <strain evidence="1">N12</strain>
    </source>
</reference>
<dbReference type="RefSeq" id="WP_262433241.1">
    <property type="nucleotide sequence ID" value="NZ_JACRTF010000001.1"/>
</dbReference>
<evidence type="ECO:0008006" key="3">
    <source>
        <dbReference type="Google" id="ProtNLM"/>
    </source>
</evidence>
<evidence type="ECO:0000313" key="1">
    <source>
        <dbReference type="EMBL" id="MBC8592025.1"/>
    </source>
</evidence>
<dbReference type="EMBL" id="JACRTF010000001">
    <property type="protein sequence ID" value="MBC8592025.1"/>
    <property type="molecule type" value="Genomic_DNA"/>
</dbReference>
<keyword evidence="2" id="KW-1185">Reference proteome</keyword>
<dbReference type="InterPro" id="IPR011990">
    <property type="entry name" value="TPR-like_helical_dom_sf"/>
</dbReference>
<sequence length="355" mass="42412">MKYTLEIQKRLIKVENGNLSPREKASLLREAIRIADENDDVEWAVEMRLDLIYELNQFSQDEEEIAVFSQILNDYENHKDLINEDDILWKYKWIWGSAFDLPEVPTSQLDAIAEDFKTRILRNGYSARCYYHMLSVQNTRMRQYEKAKEYADKMLEERQDDMDCDACELNFLLDYYLETGQFEEAYHRAQPLINRQVTCYEANLRAYLKLAYYAQKEGKTDIAVDMCSRAEEALVGREKHEYLILYLGNFITYYFMTNPQRGWEYLERCIPWNEVTSKYKKYRFGCDMTEALKYESRPEVKLELPIDFPLYNEKGIYKVAQLRDYFYHQAEELALKFDARNGNNGYMERLKLSLG</sequence>
<name>A0A926F0Z0_9BACT</name>
<proteinExistence type="predicted"/>